<reference evidence="1" key="1">
    <citation type="submission" date="2023-04" db="EMBL/GenBank/DDBJ databases">
        <title>Aspergillus oryzae NBRC 4228.</title>
        <authorList>
            <person name="Ichikawa N."/>
            <person name="Sato H."/>
            <person name="Tonouchi N."/>
        </authorList>
    </citation>
    <scope>NUCLEOTIDE SEQUENCE</scope>
    <source>
        <strain evidence="1">NBRC 4228</strain>
    </source>
</reference>
<proteinExistence type="predicted"/>
<name>A0AAN4YP53_ASPOZ</name>
<accession>A0AAN4YP53</accession>
<gene>
    <name evidence="1" type="ORF">Aory04_000977100</name>
</gene>
<dbReference type="AlphaFoldDB" id="A0AAN4YP53"/>
<organism evidence="1 2">
    <name type="scientific">Aspergillus oryzae</name>
    <name type="common">Yellow koji mold</name>
    <dbReference type="NCBI Taxonomy" id="5062"/>
    <lineage>
        <taxon>Eukaryota</taxon>
        <taxon>Fungi</taxon>
        <taxon>Dikarya</taxon>
        <taxon>Ascomycota</taxon>
        <taxon>Pezizomycotina</taxon>
        <taxon>Eurotiomycetes</taxon>
        <taxon>Eurotiomycetidae</taxon>
        <taxon>Eurotiales</taxon>
        <taxon>Aspergillaceae</taxon>
        <taxon>Aspergillus</taxon>
        <taxon>Aspergillus subgen. Circumdati</taxon>
    </lineage>
</organism>
<protein>
    <submittedName>
        <fullName evidence="1">Unnamed protein product</fullName>
    </submittedName>
</protein>
<evidence type="ECO:0000313" key="1">
    <source>
        <dbReference type="EMBL" id="GMG34410.1"/>
    </source>
</evidence>
<dbReference type="Proteomes" id="UP001165205">
    <property type="component" value="Unassembled WGS sequence"/>
</dbReference>
<comment type="caution">
    <text evidence="1">The sequence shown here is derived from an EMBL/GenBank/DDBJ whole genome shotgun (WGS) entry which is preliminary data.</text>
</comment>
<dbReference type="EMBL" id="BSYA01000139">
    <property type="protein sequence ID" value="GMG34410.1"/>
    <property type="molecule type" value="Genomic_DNA"/>
</dbReference>
<sequence length="155" mass="15853">MSDIPSDTLSMRLAGRKRVSVDARVAGARANLARLTRALGSLVGRADVLDGGGTSVRDSGDITVVLVDTGEFLAVVGLDVGNGDRALRLGIAVTAGAEELAEVGDDEAIDADLTFGVVLDNLVLGTLGTTADDLVRAATLLEGERVCDTSQLSSE</sequence>
<evidence type="ECO:0000313" key="2">
    <source>
        <dbReference type="Proteomes" id="UP001165205"/>
    </source>
</evidence>